<feature type="region of interest" description="Disordered" evidence="1">
    <location>
        <begin position="250"/>
        <end position="275"/>
    </location>
</feature>
<evidence type="ECO:0000313" key="4">
    <source>
        <dbReference type="Proteomes" id="UP000574390"/>
    </source>
</evidence>
<keyword evidence="2" id="KW-0732">Signal</keyword>
<feature type="chain" id="PRO_5029688434" evidence="2">
    <location>
        <begin position="21"/>
        <end position="275"/>
    </location>
</feature>
<evidence type="ECO:0000256" key="1">
    <source>
        <dbReference type="SAM" id="MobiDB-lite"/>
    </source>
</evidence>
<dbReference type="EMBL" id="JABANM010000716">
    <property type="protein sequence ID" value="KAF4755488.1"/>
    <property type="molecule type" value="Genomic_DNA"/>
</dbReference>
<evidence type="ECO:0000256" key="2">
    <source>
        <dbReference type="SAM" id="SignalP"/>
    </source>
</evidence>
<protein>
    <submittedName>
        <fullName evidence="3">Uncharacterized protein</fullName>
    </submittedName>
</protein>
<organism evidence="3 4">
    <name type="scientific">Perkinsus olseni</name>
    <name type="common">Perkinsus atlanticus</name>
    <dbReference type="NCBI Taxonomy" id="32597"/>
    <lineage>
        <taxon>Eukaryota</taxon>
        <taxon>Sar</taxon>
        <taxon>Alveolata</taxon>
        <taxon>Perkinsozoa</taxon>
        <taxon>Perkinsea</taxon>
        <taxon>Perkinsida</taxon>
        <taxon>Perkinsidae</taxon>
        <taxon>Perkinsus</taxon>
    </lineage>
</organism>
<accession>A0A7J6UEE2</accession>
<dbReference type="AlphaFoldDB" id="A0A7J6UEE2"/>
<reference evidence="3 4" key="1">
    <citation type="submission" date="2020-04" db="EMBL/GenBank/DDBJ databases">
        <title>Perkinsus olseni comparative genomics.</title>
        <authorList>
            <person name="Bogema D.R."/>
        </authorList>
    </citation>
    <scope>NUCLEOTIDE SEQUENCE [LARGE SCALE GENOMIC DNA]</scope>
    <source>
        <strain evidence="3">ATCC PRA-205</strain>
    </source>
</reference>
<name>A0A7J6UEE2_PEROL</name>
<sequence>MMDLMPVLLILAQGLTLVSSQFAGRFVYSSEAYLMYLDVFTGYSVIFTFEVPGQPPFTDGPYKLRAADGSFTIDFESANGNVSFWYQNIDALYLGQSYQPGDLTDVAVDINGDALSVNFQSEVLELNRIGFDRYPGVFEAVNLDSPAYNVTLEVFDNGRAFLQIRCDDRRTSLEIYNLQEQDEPYVHYTLQWTGRATIEQFLDQVRQVCPSRDVEPGDLSQALFINGDTQDEIYVPLGGLFFTLINMPSPRKNPAKSTDAEEEEEDTSPQVDYGE</sequence>
<proteinExistence type="predicted"/>
<feature type="signal peptide" evidence="2">
    <location>
        <begin position="1"/>
        <end position="20"/>
    </location>
</feature>
<dbReference type="Proteomes" id="UP000574390">
    <property type="component" value="Unassembled WGS sequence"/>
</dbReference>
<gene>
    <name evidence="3" type="ORF">FOZ62_029189</name>
</gene>
<evidence type="ECO:0000313" key="3">
    <source>
        <dbReference type="EMBL" id="KAF4755488.1"/>
    </source>
</evidence>
<feature type="non-terminal residue" evidence="3">
    <location>
        <position position="1"/>
    </location>
</feature>
<comment type="caution">
    <text evidence="3">The sequence shown here is derived from an EMBL/GenBank/DDBJ whole genome shotgun (WGS) entry which is preliminary data.</text>
</comment>